<name>A0A9D4RY84_DREPO</name>
<proteinExistence type="predicted"/>
<gene>
    <name evidence="1" type="ORF">DPMN_009581</name>
</gene>
<evidence type="ECO:0000313" key="2">
    <source>
        <dbReference type="Proteomes" id="UP000828390"/>
    </source>
</evidence>
<keyword evidence="2" id="KW-1185">Reference proteome</keyword>
<accession>A0A9D4RY84</accession>
<dbReference type="Proteomes" id="UP000828390">
    <property type="component" value="Unassembled WGS sequence"/>
</dbReference>
<dbReference type="EMBL" id="JAIWYP010000001">
    <property type="protein sequence ID" value="KAH3885586.1"/>
    <property type="molecule type" value="Genomic_DNA"/>
</dbReference>
<protein>
    <submittedName>
        <fullName evidence="1">Uncharacterized protein</fullName>
    </submittedName>
</protein>
<comment type="caution">
    <text evidence="1">The sequence shown here is derived from an EMBL/GenBank/DDBJ whole genome shotgun (WGS) entry which is preliminary data.</text>
</comment>
<organism evidence="1 2">
    <name type="scientific">Dreissena polymorpha</name>
    <name type="common">Zebra mussel</name>
    <name type="synonym">Mytilus polymorpha</name>
    <dbReference type="NCBI Taxonomy" id="45954"/>
    <lineage>
        <taxon>Eukaryota</taxon>
        <taxon>Metazoa</taxon>
        <taxon>Spiralia</taxon>
        <taxon>Lophotrochozoa</taxon>
        <taxon>Mollusca</taxon>
        <taxon>Bivalvia</taxon>
        <taxon>Autobranchia</taxon>
        <taxon>Heteroconchia</taxon>
        <taxon>Euheterodonta</taxon>
        <taxon>Imparidentia</taxon>
        <taxon>Neoheterodontei</taxon>
        <taxon>Myida</taxon>
        <taxon>Dreissenoidea</taxon>
        <taxon>Dreissenidae</taxon>
        <taxon>Dreissena</taxon>
    </lineage>
</organism>
<reference evidence="1" key="1">
    <citation type="journal article" date="2019" name="bioRxiv">
        <title>The Genome of the Zebra Mussel, Dreissena polymorpha: A Resource for Invasive Species Research.</title>
        <authorList>
            <person name="McCartney M.A."/>
            <person name="Auch B."/>
            <person name="Kono T."/>
            <person name="Mallez S."/>
            <person name="Zhang Y."/>
            <person name="Obille A."/>
            <person name="Becker A."/>
            <person name="Abrahante J.E."/>
            <person name="Garbe J."/>
            <person name="Badalamenti J.P."/>
            <person name="Herman A."/>
            <person name="Mangelson H."/>
            <person name="Liachko I."/>
            <person name="Sullivan S."/>
            <person name="Sone E.D."/>
            <person name="Koren S."/>
            <person name="Silverstein K.A.T."/>
            <person name="Beckman K.B."/>
            <person name="Gohl D.M."/>
        </authorList>
    </citation>
    <scope>NUCLEOTIDE SEQUENCE</scope>
    <source>
        <strain evidence="1">Duluth1</strain>
        <tissue evidence="1">Whole animal</tissue>
    </source>
</reference>
<reference evidence="1" key="2">
    <citation type="submission" date="2020-11" db="EMBL/GenBank/DDBJ databases">
        <authorList>
            <person name="McCartney M.A."/>
            <person name="Auch B."/>
            <person name="Kono T."/>
            <person name="Mallez S."/>
            <person name="Becker A."/>
            <person name="Gohl D.M."/>
            <person name="Silverstein K.A.T."/>
            <person name="Koren S."/>
            <person name="Bechman K.B."/>
            <person name="Herman A."/>
            <person name="Abrahante J.E."/>
            <person name="Garbe J."/>
        </authorList>
    </citation>
    <scope>NUCLEOTIDE SEQUENCE</scope>
    <source>
        <strain evidence="1">Duluth1</strain>
        <tissue evidence="1">Whole animal</tissue>
    </source>
</reference>
<dbReference type="AlphaFoldDB" id="A0A9D4RY84"/>
<sequence>MLRIVFTVSGHTAEFRINRGEIEASNLPNRPGLYIAHDFHVHYGGSILSQAVSQMSTLSQASIL</sequence>
<evidence type="ECO:0000313" key="1">
    <source>
        <dbReference type="EMBL" id="KAH3885586.1"/>
    </source>
</evidence>